<accession>A0A5C6E885</accession>
<dbReference type="InterPro" id="IPR011051">
    <property type="entry name" value="RmlC_Cupin_sf"/>
</dbReference>
<dbReference type="OrthoDB" id="1423961at2"/>
<organism evidence="1 2">
    <name type="scientific">Rubripirellula tenax</name>
    <dbReference type="NCBI Taxonomy" id="2528015"/>
    <lineage>
        <taxon>Bacteria</taxon>
        <taxon>Pseudomonadati</taxon>
        <taxon>Planctomycetota</taxon>
        <taxon>Planctomycetia</taxon>
        <taxon>Pirellulales</taxon>
        <taxon>Pirellulaceae</taxon>
        <taxon>Rubripirellula</taxon>
    </lineage>
</organism>
<comment type="caution">
    <text evidence="1">The sequence shown here is derived from an EMBL/GenBank/DDBJ whole genome shotgun (WGS) entry which is preliminary data.</text>
</comment>
<dbReference type="Proteomes" id="UP000318288">
    <property type="component" value="Unassembled WGS sequence"/>
</dbReference>
<dbReference type="InterPro" id="IPR014710">
    <property type="entry name" value="RmlC-like_jellyroll"/>
</dbReference>
<proteinExistence type="predicted"/>
<reference evidence="1 2" key="1">
    <citation type="submission" date="2019-02" db="EMBL/GenBank/DDBJ databases">
        <title>Deep-cultivation of Planctomycetes and their phenomic and genomic characterization uncovers novel biology.</title>
        <authorList>
            <person name="Wiegand S."/>
            <person name="Jogler M."/>
            <person name="Boedeker C."/>
            <person name="Pinto D."/>
            <person name="Vollmers J."/>
            <person name="Rivas-Marin E."/>
            <person name="Kohn T."/>
            <person name="Peeters S.H."/>
            <person name="Heuer A."/>
            <person name="Rast P."/>
            <person name="Oberbeckmann S."/>
            <person name="Bunk B."/>
            <person name="Jeske O."/>
            <person name="Meyerdierks A."/>
            <person name="Storesund J.E."/>
            <person name="Kallscheuer N."/>
            <person name="Luecker S."/>
            <person name="Lage O.M."/>
            <person name="Pohl T."/>
            <person name="Merkel B.J."/>
            <person name="Hornburger P."/>
            <person name="Mueller R.-W."/>
            <person name="Bruemmer F."/>
            <person name="Labrenz M."/>
            <person name="Spormann A.M."/>
            <person name="Op Den Camp H."/>
            <person name="Overmann J."/>
            <person name="Amann R."/>
            <person name="Jetten M.S.M."/>
            <person name="Mascher T."/>
            <person name="Medema M.H."/>
            <person name="Devos D.P."/>
            <person name="Kaster A.-K."/>
            <person name="Ovreas L."/>
            <person name="Rohde M."/>
            <person name="Galperin M.Y."/>
            <person name="Jogler C."/>
        </authorList>
    </citation>
    <scope>NUCLEOTIDE SEQUENCE [LARGE SCALE GENOMIC DNA]</scope>
    <source>
        <strain evidence="1 2">Poly51</strain>
    </source>
</reference>
<dbReference type="EMBL" id="SJPW01000014">
    <property type="protein sequence ID" value="TWU43676.1"/>
    <property type="molecule type" value="Genomic_DNA"/>
</dbReference>
<evidence type="ECO:0000313" key="1">
    <source>
        <dbReference type="EMBL" id="TWU43676.1"/>
    </source>
</evidence>
<dbReference type="CDD" id="cd02208">
    <property type="entry name" value="cupin_RmlC-like"/>
    <property type="match status" value="1"/>
</dbReference>
<dbReference type="SUPFAM" id="SSF51182">
    <property type="entry name" value="RmlC-like cupins"/>
    <property type="match status" value="1"/>
</dbReference>
<evidence type="ECO:0000313" key="2">
    <source>
        <dbReference type="Proteomes" id="UP000318288"/>
    </source>
</evidence>
<keyword evidence="2" id="KW-1185">Reference proteome</keyword>
<sequence length="168" mass="19134">MSNKGWKPDDSFHDLVDGEFKGVIRVREALEEAGFEFKGKDVVTSRDEGMQKLRDLLKREHMPDGFQQWQLPIILGSKDRPVMPFITVGEPKAVVPKHVHRNDCLLRIVLSGSLVHDSRVEMTTGDWIYMPAGVPYTFTVGDYGCVMMHLYNGSGLYWHQDAHTRASM</sequence>
<gene>
    <name evidence="1" type="ORF">Poly51_61980</name>
</gene>
<evidence type="ECO:0008006" key="3">
    <source>
        <dbReference type="Google" id="ProtNLM"/>
    </source>
</evidence>
<dbReference type="Gene3D" id="2.60.120.10">
    <property type="entry name" value="Jelly Rolls"/>
    <property type="match status" value="1"/>
</dbReference>
<name>A0A5C6E885_9BACT</name>
<protein>
    <recommendedName>
        <fullName evidence="3">Cupin domain protein</fullName>
    </recommendedName>
</protein>
<dbReference type="AlphaFoldDB" id="A0A5C6E885"/>
<dbReference type="RefSeq" id="WP_146462532.1">
    <property type="nucleotide sequence ID" value="NZ_SJPW01000014.1"/>
</dbReference>